<dbReference type="GO" id="GO:0005886">
    <property type="term" value="C:plasma membrane"/>
    <property type="evidence" value="ECO:0007669"/>
    <property type="project" value="UniProtKB-SubCell"/>
</dbReference>
<gene>
    <name evidence="7 9" type="primary">ftsB</name>
    <name evidence="9" type="ORF">E6O51_05105</name>
</gene>
<dbReference type="EMBL" id="SSOD01000003">
    <property type="protein sequence ID" value="THF63437.1"/>
    <property type="molecule type" value="Genomic_DNA"/>
</dbReference>
<comment type="subunit">
    <text evidence="7">Part of a complex composed of FtsB, FtsL and FtsQ.</text>
</comment>
<keyword evidence="5 7" id="KW-0472">Membrane</keyword>
<dbReference type="GO" id="GO:0030428">
    <property type="term" value="C:cell septum"/>
    <property type="evidence" value="ECO:0007669"/>
    <property type="project" value="TreeGrafter"/>
</dbReference>
<keyword evidence="3 7" id="KW-0812">Transmembrane</keyword>
<protein>
    <recommendedName>
        <fullName evidence="7">Cell division protein FtsB</fullName>
    </recommendedName>
</protein>
<feature type="topological domain" description="Periplasmic" evidence="7">
    <location>
        <begin position="22"/>
        <end position="108"/>
    </location>
</feature>
<comment type="function">
    <text evidence="7">Essential cell division protein. May link together the upstream cell division proteins, which are predominantly cytoplasmic, with the downstream cell division proteins, which are predominantly periplasmic.</text>
</comment>
<feature type="coiled-coil region" evidence="7">
    <location>
        <begin position="36"/>
        <end position="70"/>
    </location>
</feature>
<keyword evidence="1 7" id="KW-1003">Cell membrane</keyword>
<dbReference type="PANTHER" id="PTHR37485:SF1">
    <property type="entry name" value="CELL DIVISION PROTEIN FTSB"/>
    <property type="match status" value="1"/>
</dbReference>
<dbReference type="OrthoDB" id="7061211at2"/>
<accession>A0A4S4AU24</accession>
<keyword evidence="6 7" id="KW-0131">Cell cycle</keyword>
<dbReference type="NCBIfam" id="NF002058">
    <property type="entry name" value="PRK00888.1"/>
    <property type="match status" value="1"/>
</dbReference>
<comment type="caution">
    <text evidence="9">The sequence shown here is derived from an EMBL/GenBank/DDBJ whole genome shotgun (WGS) entry which is preliminary data.</text>
</comment>
<dbReference type="HAMAP" id="MF_00599">
    <property type="entry name" value="FtsB"/>
    <property type="match status" value="1"/>
</dbReference>
<dbReference type="GO" id="GO:0032153">
    <property type="term" value="C:cell division site"/>
    <property type="evidence" value="ECO:0007669"/>
    <property type="project" value="UniProtKB-UniRule"/>
</dbReference>
<evidence type="ECO:0000256" key="5">
    <source>
        <dbReference type="ARBA" id="ARBA00023136"/>
    </source>
</evidence>
<evidence type="ECO:0000313" key="9">
    <source>
        <dbReference type="EMBL" id="THF63437.1"/>
    </source>
</evidence>
<feature type="topological domain" description="Cytoplasmic" evidence="7">
    <location>
        <begin position="1"/>
        <end position="3"/>
    </location>
</feature>
<dbReference type="RefSeq" id="WP_136383888.1">
    <property type="nucleotide sequence ID" value="NZ_SSOD01000003.1"/>
</dbReference>
<proteinExistence type="inferred from homology"/>
<organism evidence="9 10">
    <name type="scientific">Pseudothauera rhizosphaerae</name>
    <dbReference type="NCBI Taxonomy" id="2565932"/>
    <lineage>
        <taxon>Bacteria</taxon>
        <taxon>Pseudomonadati</taxon>
        <taxon>Pseudomonadota</taxon>
        <taxon>Betaproteobacteria</taxon>
        <taxon>Rhodocyclales</taxon>
        <taxon>Zoogloeaceae</taxon>
        <taxon>Pseudothauera</taxon>
    </lineage>
</organism>
<keyword evidence="4 7" id="KW-1133">Transmembrane helix</keyword>
<dbReference type="AlphaFoldDB" id="A0A4S4AU24"/>
<name>A0A4S4AU24_9RHOO</name>
<evidence type="ECO:0000256" key="2">
    <source>
        <dbReference type="ARBA" id="ARBA00022618"/>
    </source>
</evidence>
<dbReference type="Pfam" id="PF04977">
    <property type="entry name" value="DivIC"/>
    <property type="match status" value="1"/>
</dbReference>
<evidence type="ECO:0000313" key="10">
    <source>
        <dbReference type="Proteomes" id="UP000307956"/>
    </source>
</evidence>
<evidence type="ECO:0000256" key="7">
    <source>
        <dbReference type="HAMAP-Rule" id="MF_00599"/>
    </source>
</evidence>
<reference evidence="9 10" key="1">
    <citation type="submission" date="2019-04" db="EMBL/GenBank/DDBJ databases">
        <title>Azoarcus rhizosphaerae sp. nov. isolated from rhizosphere of Ficus religiosa.</title>
        <authorList>
            <person name="Lin S.-Y."/>
            <person name="Hameed A."/>
            <person name="Hsu Y.-H."/>
            <person name="Young C.-C."/>
        </authorList>
    </citation>
    <scope>NUCLEOTIDE SEQUENCE [LARGE SCALE GENOMIC DNA]</scope>
    <source>
        <strain evidence="9 10">CC-YHH848</strain>
    </source>
</reference>
<evidence type="ECO:0000256" key="1">
    <source>
        <dbReference type="ARBA" id="ARBA00022475"/>
    </source>
</evidence>
<keyword evidence="10" id="KW-1185">Reference proteome</keyword>
<sequence length="108" mass="11943">MRWPLIILALLAVVLQYPLWLGKGGWLRVWEVDSQLQAQRAANHQLEQRNAALAAEVDDLKSGNEAVEERARYELGLTRPGEIYVHVPQKPGTKQGADEKASSGAAVE</sequence>
<evidence type="ECO:0000256" key="4">
    <source>
        <dbReference type="ARBA" id="ARBA00022989"/>
    </source>
</evidence>
<keyword evidence="2 7" id="KW-0132">Cell division</keyword>
<keyword evidence="7" id="KW-0175">Coiled coil</keyword>
<feature type="region of interest" description="Disordered" evidence="8">
    <location>
        <begin position="86"/>
        <end position="108"/>
    </location>
</feature>
<evidence type="ECO:0000256" key="3">
    <source>
        <dbReference type="ARBA" id="ARBA00022692"/>
    </source>
</evidence>
<dbReference type="GO" id="GO:0043093">
    <property type="term" value="P:FtsZ-dependent cytokinesis"/>
    <property type="evidence" value="ECO:0007669"/>
    <property type="project" value="UniProtKB-UniRule"/>
</dbReference>
<comment type="similarity">
    <text evidence="7">Belongs to the FtsB family.</text>
</comment>
<evidence type="ECO:0000256" key="6">
    <source>
        <dbReference type="ARBA" id="ARBA00023306"/>
    </source>
</evidence>
<comment type="subcellular location">
    <subcellularLocation>
        <location evidence="7">Cell inner membrane</location>
        <topology evidence="7">Single-pass type II membrane protein</topology>
    </subcellularLocation>
    <text evidence="7">Localizes to the division septum.</text>
</comment>
<dbReference type="PANTHER" id="PTHR37485">
    <property type="entry name" value="CELL DIVISION PROTEIN FTSB"/>
    <property type="match status" value="1"/>
</dbReference>
<dbReference type="InterPro" id="IPR007060">
    <property type="entry name" value="FtsL/DivIC"/>
</dbReference>
<keyword evidence="7" id="KW-0997">Cell inner membrane</keyword>
<dbReference type="InterPro" id="IPR023081">
    <property type="entry name" value="Cell_div_FtsB"/>
</dbReference>
<dbReference type="Proteomes" id="UP000307956">
    <property type="component" value="Unassembled WGS sequence"/>
</dbReference>
<evidence type="ECO:0000256" key="8">
    <source>
        <dbReference type="SAM" id="MobiDB-lite"/>
    </source>
</evidence>